<protein>
    <submittedName>
        <fullName evidence="9">Cysteine desulfurase IscS</fullName>
    </submittedName>
</protein>
<dbReference type="GO" id="GO:0046872">
    <property type="term" value="F:metal ion binding"/>
    <property type="evidence" value="ECO:0007669"/>
    <property type="project" value="UniProtKB-KW"/>
</dbReference>
<dbReference type="Proteomes" id="UP001174909">
    <property type="component" value="Unassembled WGS sequence"/>
</dbReference>
<keyword evidence="7" id="KW-0411">Iron-sulfur</keyword>
<comment type="caution">
    <text evidence="9">The sequence shown here is derived from an EMBL/GenBank/DDBJ whole genome shotgun (WGS) entry which is preliminary data.</text>
</comment>
<dbReference type="InterPro" id="IPR015421">
    <property type="entry name" value="PyrdxlP-dep_Trfase_major"/>
</dbReference>
<evidence type="ECO:0000256" key="2">
    <source>
        <dbReference type="ARBA" id="ARBA00006490"/>
    </source>
</evidence>
<sequence length="367" mass="39164">MLPYFTQLYGNASSVHTVGQEARYALDGARERVARVLNCRNREIVFTSGGTESDNAAIQGAATALEETGRHVITASTEHHAVLHACQVLENRGWEVTYLPVDDFGQVDPQQVYNAITNETTVVSVMYANNEIGTINPIADISAAVKTRAAEFNRTIVMHTDAVQAAGYLDLDVRKLGGHKFYGPKGVGVLFIRRGVPFLPLITGGGQERERRSGTENVAGIVGLAVALELADSERDAIGARCLALRDRIIAEISRRIPNCVLNGHPTERLPNNVNFSFAGVEGEPVLLGLDLQGIAASSGSACSSGSLEPSHVLLALGQTADVARGSLRITLGKDNNDSQVDRLMDVLVGLVDDLRALPTLSGTAND</sequence>
<gene>
    <name evidence="9" type="ORF">GBAR_LOCUS23459</name>
</gene>
<dbReference type="InterPro" id="IPR015422">
    <property type="entry name" value="PyrdxlP-dep_Trfase_small"/>
</dbReference>
<keyword evidence="10" id="KW-1185">Reference proteome</keyword>
<dbReference type="InterPro" id="IPR000192">
    <property type="entry name" value="Aminotrans_V_dom"/>
</dbReference>
<evidence type="ECO:0000256" key="7">
    <source>
        <dbReference type="ARBA" id="ARBA00023014"/>
    </source>
</evidence>
<evidence type="ECO:0000313" key="10">
    <source>
        <dbReference type="Proteomes" id="UP001174909"/>
    </source>
</evidence>
<evidence type="ECO:0000256" key="4">
    <source>
        <dbReference type="ARBA" id="ARBA00022723"/>
    </source>
</evidence>
<dbReference type="PANTHER" id="PTHR11601:SF34">
    <property type="entry name" value="CYSTEINE DESULFURASE"/>
    <property type="match status" value="1"/>
</dbReference>
<keyword evidence="6" id="KW-0408">Iron</keyword>
<dbReference type="Pfam" id="PF00266">
    <property type="entry name" value="Aminotran_5"/>
    <property type="match status" value="1"/>
</dbReference>
<evidence type="ECO:0000256" key="5">
    <source>
        <dbReference type="ARBA" id="ARBA00022898"/>
    </source>
</evidence>
<evidence type="ECO:0000313" key="9">
    <source>
        <dbReference type="EMBL" id="CAI8042230.1"/>
    </source>
</evidence>
<proteinExistence type="inferred from homology"/>
<dbReference type="GO" id="GO:0016740">
    <property type="term" value="F:transferase activity"/>
    <property type="evidence" value="ECO:0007669"/>
    <property type="project" value="UniProtKB-KW"/>
</dbReference>
<dbReference type="EMBL" id="CASHTH010003248">
    <property type="protein sequence ID" value="CAI8042230.1"/>
    <property type="molecule type" value="Genomic_DNA"/>
</dbReference>
<comment type="similarity">
    <text evidence="2">Belongs to the class-V pyridoxal-phosphate-dependent aminotransferase family. NifS/IscS subfamily.</text>
</comment>
<keyword evidence="5" id="KW-0663">Pyridoxal phosphate</keyword>
<keyword evidence="4" id="KW-0479">Metal-binding</keyword>
<evidence type="ECO:0000256" key="6">
    <source>
        <dbReference type="ARBA" id="ARBA00023004"/>
    </source>
</evidence>
<dbReference type="InterPro" id="IPR015424">
    <property type="entry name" value="PyrdxlP-dep_Trfase"/>
</dbReference>
<dbReference type="PANTHER" id="PTHR11601">
    <property type="entry name" value="CYSTEINE DESULFURYLASE FAMILY MEMBER"/>
    <property type="match status" value="1"/>
</dbReference>
<dbReference type="Gene3D" id="3.90.1150.10">
    <property type="entry name" value="Aspartate Aminotransferase, domain 1"/>
    <property type="match status" value="1"/>
</dbReference>
<dbReference type="Gene3D" id="1.10.260.50">
    <property type="match status" value="1"/>
</dbReference>
<dbReference type="SUPFAM" id="SSF53383">
    <property type="entry name" value="PLP-dependent transferases"/>
    <property type="match status" value="1"/>
</dbReference>
<evidence type="ECO:0000256" key="3">
    <source>
        <dbReference type="ARBA" id="ARBA00022679"/>
    </source>
</evidence>
<dbReference type="PIRSF" id="PIRSF005572">
    <property type="entry name" value="NifS"/>
    <property type="match status" value="1"/>
</dbReference>
<reference evidence="9" key="1">
    <citation type="submission" date="2023-03" db="EMBL/GenBank/DDBJ databases">
        <authorList>
            <person name="Steffen K."/>
            <person name="Cardenas P."/>
        </authorList>
    </citation>
    <scope>NUCLEOTIDE SEQUENCE</scope>
</reference>
<name>A0AA35T5N8_GEOBA</name>
<keyword evidence="3" id="KW-0808">Transferase</keyword>
<dbReference type="GO" id="GO:0051536">
    <property type="term" value="F:iron-sulfur cluster binding"/>
    <property type="evidence" value="ECO:0007669"/>
    <property type="project" value="UniProtKB-KW"/>
</dbReference>
<accession>A0AA35T5N8</accession>
<evidence type="ECO:0000256" key="1">
    <source>
        <dbReference type="ARBA" id="ARBA00001933"/>
    </source>
</evidence>
<feature type="domain" description="Aminotransferase class V" evidence="8">
    <location>
        <begin position="2"/>
        <end position="344"/>
    </location>
</feature>
<dbReference type="InterPro" id="IPR016454">
    <property type="entry name" value="Cysteine_dSase"/>
</dbReference>
<dbReference type="Gene3D" id="3.40.640.10">
    <property type="entry name" value="Type I PLP-dependent aspartate aminotransferase-like (Major domain)"/>
    <property type="match status" value="1"/>
</dbReference>
<evidence type="ECO:0000259" key="8">
    <source>
        <dbReference type="Pfam" id="PF00266"/>
    </source>
</evidence>
<dbReference type="AlphaFoldDB" id="A0AA35T5N8"/>
<comment type="cofactor">
    <cofactor evidence="1">
        <name>pyridoxal 5'-phosphate</name>
        <dbReference type="ChEBI" id="CHEBI:597326"/>
    </cofactor>
</comment>
<organism evidence="9 10">
    <name type="scientific">Geodia barretti</name>
    <name type="common">Barrett's horny sponge</name>
    <dbReference type="NCBI Taxonomy" id="519541"/>
    <lineage>
        <taxon>Eukaryota</taxon>
        <taxon>Metazoa</taxon>
        <taxon>Porifera</taxon>
        <taxon>Demospongiae</taxon>
        <taxon>Heteroscleromorpha</taxon>
        <taxon>Tetractinellida</taxon>
        <taxon>Astrophorina</taxon>
        <taxon>Geodiidae</taxon>
        <taxon>Geodia</taxon>
    </lineage>
</organism>